<feature type="region of interest" description="Disordered" evidence="1">
    <location>
        <begin position="92"/>
        <end position="114"/>
    </location>
</feature>
<feature type="non-terminal residue" evidence="2">
    <location>
        <position position="1"/>
    </location>
</feature>
<dbReference type="InParanoid" id="A0A2J7RG23"/>
<keyword evidence="3" id="KW-1185">Reference proteome</keyword>
<dbReference type="Proteomes" id="UP000235965">
    <property type="component" value="Unassembled WGS sequence"/>
</dbReference>
<feature type="compositionally biased region" description="Basic and acidic residues" evidence="1">
    <location>
        <begin position="92"/>
        <end position="103"/>
    </location>
</feature>
<accession>A0A2J7RG23</accession>
<reference evidence="2 3" key="1">
    <citation type="submission" date="2017-12" db="EMBL/GenBank/DDBJ databases">
        <title>Hemimetabolous genomes reveal molecular basis of termite eusociality.</title>
        <authorList>
            <person name="Harrison M.C."/>
            <person name="Jongepier E."/>
            <person name="Robertson H.M."/>
            <person name="Arning N."/>
            <person name="Bitard-Feildel T."/>
            <person name="Chao H."/>
            <person name="Childers C.P."/>
            <person name="Dinh H."/>
            <person name="Doddapaneni H."/>
            <person name="Dugan S."/>
            <person name="Gowin J."/>
            <person name="Greiner C."/>
            <person name="Han Y."/>
            <person name="Hu H."/>
            <person name="Hughes D.S.T."/>
            <person name="Huylmans A.-K."/>
            <person name="Kemena C."/>
            <person name="Kremer L.P.M."/>
            <person name="Lee S.L."/>
            <person name="Lopez-Ezquerra A."/>
            <person name="Mallet L."/>
            <person name="Monroy-Kuhn J.M."/>
            <person name="Moser A."/>
            <person name="Murali S.C."/>
            <person name="Muzny D.M."/>
            <person name="Otani S."/>
            <person name="Piulachs M.-D."/>
            <person name="Poelchau M."/>
            <person name="Qu J."/>
            <person name="Schaub F."/>
            <person name="Wada-Katsumata A."/>
            <person name="Worley K.C."/>
            <person name="Xie Q."/>
            <person name="Ylla G."/>
            <person name="Poulsen M."/>
            <person name="Gibbs R.A."/>
            <person name="Schal C."/>
            <person name="Richards S."/>
            <person name="Belles X."/>
            <person name="Korb J."/>
            <person name="Bornberg-Bauer E."/>
        </authorList>
    </citation>
    <scope>NUCLEOTIDE SEQUENCE [LARGE SCALE GENOMIC DNA]</scope>
    <source>
        <tissue evidence="2">Whole body</tissue>
    </source>
</reference>
<dbReference type="EMBL" id="NEVH01004406">
    <property type="protein sequence ID" value="PNF39784.1"/>
    <property type="molecule type" value="Genomic_DNA"/>
</dbReference>
<name>A0A2J7RG23_9NEOP</name>
<evidence type="ECO:0000313" key="2">
    <source>
        <dbReference type="EMBL" id="PNF39784.1"/>
    </source>
</evidence>
<proteinExistence type="predicted"/>
<protein>
    <submittedName>
        <fullName evidence="2">Uncharacterized protein</fullName>
    </submittedName>
</protein>
<sequence>QYEKCKKFNIDKITESDKREAFQNKIKEINDNRANKEITVEDIWVDFKTAIIIEAEKTLGYQGKQDNREWFNEECRESINLKNKKYMERPTRARNEAYEEGKQTRFAGKRNKPF</sequence>
<organism evidence="2 3">
    <name type="scientific">Cryptotermes secundus</name>
    <dbReference type="NCBI Taxonomy" id="105785"/>
    <lineage>
        <taxon>Eukaryota</taxon>
        <taxon>Metazoa</taxon>
        <taxon>Ecdysozoa</taxon>
        <taxon>Arthropoda</taxon>
        <taxon>Hexapoda</taxon>
        <taxon>Insecta</taxon>
        <taxon>Pterygota</taxon>
        <taxon>Neoptera</taxon>
        <taxon>Polyneoptera</taxon>
        <taxon>Dictyoptera</taxon>
        <taxon>Blattodea</taxon>
        <taxon>Blattoidea</taxon>
        <taxon>Termitoidae</taxon>
        <taxon>Kalotermitidae</taxon>
        <taxon>Cryptotermitinae</taxon>
        <taxon>Cryptotermes</taxon>
    </lineage>
</organism>
<gene>
    <name evidence="2" type="ORF">B7P43_G03495</name>
</gene>
<dbReference type="AlphaFoldDB" id="A0A2J7RG23"/>
<evidence type="ECO:0000256" key="1">
    <source>
        <dbReference type="SAM" id="MobiDB-lite"/>
    </source>
</evidence>
<comment type="caution">
    <text evidence="2">The sequence shown here is derived from an EMBL/GenBank/DDBJ whole genome shotgun (WGS) entry which is preliminary data.</text>
</comment>
<evidence type="ECO:0000313" key="3">
    <source>
        <dbReference type="Proteomes" id="UP000235965"/>
    </source>
</evidence>